<dbReference type="PANTHER" id="PTHR43791">
    <property type="entry name" value="PERMEASE-RELATED"/>
    <property type="match status" value="1"/>
</dbReference>
<sequence length="497" mass="56771">MAFTGEAHDEKDFADVVQVSPALEEATADSREKDRRLLRKIDLHVMPLLMITYGIQYSDKISLSSGAIFDLRSDTHLVGNQYAWLTTIFYLAYLIGEFPVAYLMQRFRIDRILAYCVLVWGICVLCLAACNNFRDRGILGFAESTVSPGFLIIVTAWYKREEQTVRVMLFFMMNSVFSLWVLMCCYGIGKASTGSSLSPWRAINIFLGALSLLWGFVMVWQLGTPAHVKWLTDEDRELLRVRLLANKDGEHESGVKVKWNQVWECFRDPQIYFQFVFMFLLCTASGGITSFSAIIVNSFGFAPAESLALQLPWYFLQTSFIVGIIFVFRRYPNRNWSLLISIIAMMPAILGIFLEGLLPKSAKWGRLIGFWITGPYVISQFLMMTTFSQNIAGRTKKSVAQALTFVSYCLGFLVGPQFFWASSAPDYKPGLYTTAVCFVLIEVILICWFFWARSVNKARDRVVREKGMSEEAAEAEGRSMGEQDLTDRQNPHFRYRY</sequence>
<dbReference type="SUPFAM" id="SSF103473">
    <property type="entry name" value="MFS general substrate transporter"/>
    <property type="match status" value="1"/>
</dbReference>
<evidence type="ECO:0000313" key="9">
    <source>
        <dbReference type="Proteomes" id="UP000092730"/>
    </source>
</evidence>
<dbReference type="InterPro" id="IPR011701">
    <property type="entry name" value="MFS"/>
</dbReference>
<keyword evidence="3 7" id="KW-0812">Transmembrane</keyword>
<evidence type="ECO:0000256" key="1">
    <source>
        <dbReference type="ARBA" id="ARBA00004141"/>
    </source>
</evidence>
<dbReference type="EMBL" id="CP144544">
    <property type="protein sequence ID" value="WVW83557.1"/>
    <property type="molecule type" value="Genomic_DNA"/>
</dbReference>
<dbReference type="PANTHER" id="PTHR43791:SF36">
    <property type="entry name" value="TRANSPORTER, PUTATIVE (AFU_ORTHOLOGUE AFUA_6G08340)-RELATED"/>
    <property type="match status" value="1"/>
</dbReference>
<evidence type="ECO:0000256" key="3">
    <source>
        <dbReference type="ARBA" id="ARBA00022692"/>
    </source>
</evidence>
<feature type="transmembrane region" description="Helical" evidence="7">
    <location>
        <begin position="275"/>
        <end position="299"/>
    </location>
</feature>
<reference evidence="8" key="1">
    <citation type="submission" date="2013-07" db="EMBL/GenBank/DDBJ databases">
        <authorList>
            <consortium name="The Broad Institute Genome Sequencing Platform"/>
            <person name="Cuomo C."/>
            <person name="Litvintseva A."/>
            <person name="Chen Y."/>
            <person name="Heitman J."/>
            <person name="Sun S."/>
            <person name="Springer D."/>
            <person name="Dromer F."/>
            <person name="Young S.K."/>
            <person name="Zeng Q."/>
            <person name="Gargeya S."/>
            <person name="Fitzgerald M."/>
            <person name="Abouelleil A."/>
            <person name="Alvarado L."/>
            <person name="Berlin A.M."/>
            <person name="Chapman S.B."/>
            <person name="Dewar J."/>
            <person name="Goldberg J."/>
            <person name="Griggs A."/>
            <person name="Gujja S."/>
            <person name="Hansen M."/>
            <person name="Howarth C."/>
            <person name="Imamovic A."/>
            <person name="Larimer J."/>
            <person name="McCowan C."/>
            <person name="Murphy C."/>
            <person name="Pearson M."/>
            <person name="Priest M."/>
            <person name="Roberts A."/>
            <person name="Saif S."/>
            <person name="Shea T."/>
            <person name="Sykes S."/>
            <person name="Wortman J."/>
            <person name="Nusbaum C."/>
            <person name="Birren B."/>
        </authorList>
    </citation>
    <scope>NUCLEOTIDE SEQUENCE</scope>
    <source>
        <strain evidence="8">CBS 10118</strain>
    </source>
</reference>
<accession>A0AAJ8KA57</accession>
<evidence type="ECO:0008006" key="10">
    <source>
        <dbReference type="Google" id="ProtNLM"/>
    </source>
</evidence>
<dbReference type="GO" id="GO:0022857">
    <property type="term" value="F:transmembrane transporter activity"/>
    <property type="evidence" value="ECO:0007669"/>
    <property type="project" value="InterPro"/>
</dbReference>
<organism evidence="8 9">
    <name type="scientific">Kwoniella bestiolae CBS 10118</name>
    <dbReference type="NCBI Taxonomy" id="1296100"/>
    <lineage>
        <taxon>Eukaryota</taxon>
        <taxon>Fungi</taxon>
        <taxon>Dikarya</taxon>
        <taxon>Basidiomycota</taxon>
        <taxon>Agaricomycotina</taxon>
        <taxon>Tremellomycetes</taxon>
        <taxon>Tremellales</taxon>
        <taxon>Cryptococcaceae</taxon>
        <taxon>Kwoniella</taxon>
    </lineage>
</organism>
<feature type="transmembrane region" description="Helical" evidence="7">
    <location>
        <begin position="431"/>
        <end position="451"/>
    </location>
</feature>
<feature type="transmembrane region" description="Helical" evidence="7">
    <location>
        <begin position="399"/>
        <end position="419"/>
    </location>
</feature>
<evidence type="ECO:0000256" key="2">
    <source>
        <dbReference type="ARBA" id="ARBA00022448"/>
    </source>
</evidence>
<dbReference type="Gene3D" id="1.20.1250.20">
    <property type="entry name" value="MFS general substrate transporter like domains"/>
    <property type="match status" value="1"/>
</dbReference>
<keyword evidence="4 7" id="KW-1133">Transmembrane helix</keyword>
<dbReference type="AlphaFoldDB" id="A0AAJ8KA57"/>
<keyword evidence="9" id="KW-1185">Reference proteome</keyword>
<dbReference type="InterPro" id="IPR036259">
    <property type="entry name" value="MFS_trans_sf"/>
</dbReference>
<feature type="transmembrane region" description="Helical" evidence="7">
    <location>
        <begin position="364"/>
        <end position="387"/>
    </location>
</feature>
<evidence type="ECO:0000256" key="6">
    <source>
        <dbReference type="SAM" id="MobiDB-lite"/>
    </source>
</evidence>
<dbReference type="Proteomes" id="UP000092730">
    <property type="component" value="Chromosome 4"/>
</dbReference>
<protein>
    <recommendedName>
        <fullName evidence="10">Major facilitator superfamily (MFS) profile domain-containing protein</fullName>
    </recommendedName>
</protein>
<feature type="region of interest" description="Disordered" evidence="6">
    <location>
        <begin position="473"/>
        <end position="497"/>
    </location>
</feature>
<dbReference type="RefSeq" id="XP_065726187.1">
    <property type="nucleotide sequence ID" value="XM_065870115.1"/>
</dbReference>
<evidence type="ECO:0000256" key="4">
    <source>
        <dbReference type="ARBA" id="ARBA00022989"/>
    </source>
</evidence>
<keyword evidence="2" id="KW-0813">Transport</keyword>
<feature type="transmembrane region" description="Helical" evidence="7">
    <location>
        <begin position="311"/>
        <end position="329"/>
    </location>
</feature>
<feature type="transmembrane region" description="Helical" evidence="7">
    <location>
        <begin position="169"/>
        <end position="189"/>
    </location>
</feature>
<reference evidence="8" key="2">
    <citation type="submission" date="2024-02" db="EMBL/GenBank/DDBJ databases">
        <title>Comparative genomics of Cryptococcus and Kwoniella reveals pathogenesis evolution and contrasting modes of karyotype evolution via chromosome fusion or intercentromeric recombination.</title>
        <authorList>
            <person name="Coelho M.A."/>
            <person name="David-Palma M."/>
            <person name="Shea T."/>
            <person name="Bowers K."/>
            <person name="McGinley-Smith S."/>
            <person name="Mohammad A.W."/>
            <person name="Gnirke A."/>
            <person name="Yurkov A.M."/>
            <person name="Nowrousian M."/>
            <person name="Sun S."/>
            <person name="Cuomo C.A."/>
            <person name="Heitman J."/>
        </authorList>
    </citation>
    <scope>NUCLEOTIDE SEQUENCE</scope>
    <source>
        <strain evidence="8">CBS 10118</strain>
    </source>
</reference>
<dbReference type="KEGG" id="kbi:30209096"/>
<dbReference type="GeneID" id="30209096"/>
<feature type="transmembrane region" description="Helical" evidence="7">
    <location>
        <begin position="82"/>
        <end position="100"/>
    </location>
</feature>
<name>A0AAJ8KA57_9TREE</name>
<dbReference type="Pfam" id="PF07690">
    <property type="entry name" value="MFS_1"/>
    <property type="match status" value="1"/>
</dbReference>
<feature type="transmembrane region" description="Helical" evidence="7">
    <location>
        <begin position="201"/>
        <end position="220"/>
    </location>
</feature>
<gene>
    <name evidence="8" type="ORF">I302_105578</name>
</gene>
<feature type="transmembrane region" description="Helical" evidence="7">
    <location>
        <begin position="336"/>
        <end position="358"/>
    </location>
</feature>
<feature type="transmembrane region" description="Helical" evidence="7">
    <location>
        <begin position="112"/>
        <end position="131"/>
    </location>
</feature>
<evidence type="ECO:0000313" key="8">
    <source>
        <dbReference type="EMBL" id="WVW83557.1"/>
    </source>
</evidence>
<dbReference type="GO" id="GO:0016020">
    <property type="term" value="C:membrane"/>
    <property type="evidence" value="ECO:0007669"/>
    <property type="project" value="UniProtKB-SubCell"/>
</dbReference>
<comment type="subcellular location">
    <subcellularLocation>
        <location evidence="1">Membrane</location>
        <topology evidence="1">Multi-pass membrane protein</topology>
    </subcellularLocation>
</comment>
<feature type="compositionally biased region" description="Basic and acidic residues" evidence="6">
    <location>
        <begin position="473"/>
        <end position="490"/>
    </location>
</feature>
<evidence type="ECO:0000256" key="5">
    <source>
        <dbReference type="ARBA" id="ARBA00023136"/>
    </source>
</evidence>
<feature type="transmembrane region" description="Helical" evidence="7">
    <location>
        <begin position="137"/>
        <end position="157"/>
    </location>
</feature>
<proteinExistence type="predicted"/>
<evidence type="ECO:0000256" key="7">
    <source>
        <dbReference type="SAM" id="Phobius"/>
    </source>
</evidence>
<keyword evidence="5 7" id="KW-0472">Membrane</keyword>